<dbReference type="Gene3D" id="1.10.10.10">
    <property type="entry name" value="Winged helix-like DNA-binding domain superfamily/Winged helix DNA-binding domain"/>
    <property type="match status" value="1"/>
</dbReference>
<dbReference type="PROSITE" id="PS50995">
    <property type="entry name" value="HTH_MARR_2"/>
    <property type="match status" value="1"/>
</dbReference>
<evidence type="ECO:0000256" key="2">
    <source>
        <dbReference type="ARBA" id="ARBA00023125"/>
    </source>
</evidence>
<dbReference type="KEGG" id="xbc:ELE36_08475"/>
<evidence type="ECO:0000313" key="6">
    <source>
        <dbReference type="Proteomes" id="UP000291562"/>
    </source>
</evidence>
<dbReference type="RefSeq" id="WP_129832657.1">
    <property type="nucleotide sequence ID" value="NZ_CP035704.1"/>
</dbReference>
<dbReference type="GO" id="GO:0003677">
    <property type="term" value="F:DNA binding"/>
    <property type="evidence" value="ECO:0007669"/>
    <property type="project" value="UniProtKB-KW"/>
</dbReference>
<keyword evidence="2" id="KW-0238">DNA-binding</keyword>
<feature type="domain" description="HTH marR-type" evidence="4">
    <location>
        <begin position="18"/>
        <end position="152"/>
    </location>
</feature>
<name>A0A411HIP1_9GAMM</name>
<sequence length="159" mass="18055">MQANDASNNSHHKAAAREESFGQLIGNVRSALMNRLEHEFAKQGSELNFTQYLVMKKLSTEVPMTATELARSISHDAGAMTRLLDRLTEKGYLRRLPHAQDRRALQIEITEAGREVWWRMSKSATTVMEMALRGISTADREKLTQTLKQIQATLQQEND</sequence>
<evidence type="ECO:0000256" key="3">
    <source>
        <dbReference type="ARBA" id="ARBA00023163"/>
    </source>
</evidence>
<dbReference type="OrthoDB" id="6195716at2"/>
<keyword evidence="6" id="KW-1185">Reference proteome</keyword>
<dbReference type="GO" id="GO:0003700">
    <property type="term" value="F:DNA-binding transcription factor activity"/>
    <property type="evidence" value="ECO:0007669"/>
    <property type="project" value="InterPro"/>
</dbReference>
<reference evidence="5 6" key="1">
    <citation type="submission" date="2019-01" db="EMBL/GenBank/DDBJ databases">
        <title>Pseudolysobacter antarctica gen. nov., sp. nov., isolated from Fildes Peninsula, Antarctica.</title>
        <authorList>
            <person name="Wei Z."/>
            <person name="Peng F."/>
        </authorList>
    </citation>
    <scope>NUCLEOTIDE SEQUENCE [LARGE SCALE GENOMIC DNA]</scope>
    <source>
        <strain evidence="5 6">AQ6-296</strain>
    </source>
</reference>
<dbReference type="EMBL" id="CP035704">
    <property type="protein sequence ID" value="QBB70399.1"/>
    <property type="molecule type" value="Genomic_DNA"/>
</dbReference>
<dbReference type="PANTHER" id="PTHR42756:SF1">
    <property type="entry name" value="TRANSCRIPTIONAL REPRESSOR OF EMRAB OPERON"/>
    <property type="match status" value="1"/>
</dbReference>
<gene>
    <name evidence="5" type="ORF">ELE36_08475</name>
</gene>
<proteinExistence type="predicted"/>
<evidence type="ECO:0000256" key="1">
    <source>
        <dbReference type="ARBA" id="ARBA00023015"/>
    </source>
</evidence>
<dbReference type="InterPro" id="IPR036388">
    <property type="entry name" value="WH-like_DNA-bd_sf"/>
</dbReference>
<dbReference type="SUPFAM" id="SSF46785">
    <property type="entry name" value="Winged helix' DNA-binding domain"/>
    <property type="match status" value="1"/>
</dbReference>
<dbReference type="Pfam" id="PF01047">
    <property type="entry name" value="MarR"/>
    <property type="match status" value="1"/>
</dbReference>
<evidence type="ECO:0000313" key="5">
    <source>
        <dbReference type="EMBL" id="QBB70399.1"/>
    </source>
</evidence>
<dbReference type="PRINTS" id="PR00598">
    <property type="entry name" value="HTHMARR"/>
</dbReference>
<dbReference type="InterPro" id="IPR036390">
    <property type="entry name" value="WH_DNA-bd_sf"/>
</dbReference>
<dbReference type="PANTHER" id="PTHR42756">
    <property type="entry name" value="TRANSCRIPTIONAL REGULATOR, MARR"/>
    <property type="match status" value="1"/>
</dbReference>
<organism evidence="5 6">
    <name type="scientific">Pseudolysobacter antarcticus</name>
    <dbReference type="NCBI Taxonomy" id="2511995"/>
    <lineage>
        <taxon>Bacteria</taxon>
        <taxon>Pseudomonadati</taxon>
        <taxon>Pseudomonadota</taxon>
        <taxon>Gammaproteobacteria</taxon>
        <taxon>Lysobacterales</taxon>
        <taxon>Rhodanobacteraceae</taxon>
        <taxon>Pseudolysobacter</taxon>
    </lineage>
</organism>
<dbReference type="AlphaFoldDB" id="A0A411HIP1"/>
<protein>
    <submittedName>
        <fullName evidence="5">MarR family transcriptional regulator</fullName>
    </submittedName>
</protein>
<dbReference type="Proteomes" id="UP000291562">
    <property type="component" value="Chromosome"/>
</dbReference>
<evidence type="ECO:0000259" key="4">
    <source>
        <dbReference type="PROSITE" id="PS50995"/>
    </source>
</evidence>
<accession>A0A411HIP1</accession>
<keyword evidence="3" id="KW-0804">Transcription</keyword>
<dbReference type="InterPro" id="IPR000835">
    <property type="entry name" value="HTH_MarR-typ"/>
</dbReference>
<keyword evidence="1" id="KW-0805">Transcription regulation</keyword>
<dbReference type="SMART" id="SM00347">
    <property type="entry name" value="HTH_MARR"/>
    <property type="match status" value="1"/>
</dbReference>